<gene>
    <name evidence="2" type="ORF">SAMN05421736_12361</name>
</gene>
<name>A0A1H3UNC7_9BACI</name>
<proteinExistence type="predicted"/>
<dbReference type="AlphaFoldDB" id="A0A1H3UNC7"/>
<keyword evidence="1" id="KW-0732">Signal</keyword>
<dbReference type="EMBL" id="FNPI01000023">
    <property type="protein sequence ID" value="SDZ63551.1"/>
    <property type="molecule type" value="Genomic_DNA"/>
</dbReference>
<keyword evidence="3" id="KW-1185">Reference proteome</keyword>
<evidence type="ECO:0000313" key="2">
    <source>
        <dbReference type="EMBL" id="SDZ63551.1"/>
    </source>
</evidence>
<accession>A0A1H3UNC7</accession>
<feature type="chain" id="PRO_5011604368" evidence="1">
    <location>
        <begin position="24"/>
        <end position="46"/>
    </location>
</feature>
<protein>
    <submittedName>
        <fullName evidence="2">Uncharacterized protein</fullName>
    </submittedName>
</protein>
<organism evidence="2 3">
    <name type="scientific">Evansella caseinilytica</name>
    <dbReference type="NCBI Taxonomy" id="1503961"/>
    <lineage>
        <taxon>Bacteria</taxon>
        <taxon>Bacillati</taxon>
        <taxon>Bacillota</taxon>
        <taxon>Bacilli</taxon>
        <taxon>Bacillales</taxon>
        <taxon>Bacillaceae</taxon>
        <taxon>Evansella</taxon>
    </lineage>
</organism>
<evidence type="ECO:0000313" key="3">
    <source>
        <dbReference type="Proteomes" id="UP000198935"/>
    </source>
</evidence>
<dbReference type="Proteomes" id="UP000198935">
    <property type="component" value="Unassembled WGS sequence"/>
</dbReference>
<reference evidence="3" key="1">
    <citation type="submission" date="2016-10" db="EMBL/GenBank/DDBJ databases">
        <authorList>
            <person name="Varghese N."/>
            <person name="Submissions S."/>
        </authorList>
    </citation>
    <scope>NUCLEOTIDE SEQUENCE [LARGE SCALE GENOMIC DNA]</scope>
    <source>
        <strain evidence="3">SP</strain>
    </source>
</reference>
<feature type="signal peptide" evidence="1">
    <location>
        <begin position="1"/>
        <end position="23"/>
    </location>
</feature>
<sequence>MKKLLLGFTLAAALTVVATGLFAQGDAVAGADASFRVCSVPVNAQY</sequence>
<dbReference type="STRING" id="1503961.SAMN05421736_12361"/>
<evidence type="ECO:0000256" key="1">
    <source>
        <dbReference type="SAM" id="SignalP"/>
    </source>
</evidence>